<keyword evidence="2" id="KW-1185">Reference proteome</keyword>
<reference evidence="1 2" key="1">
    <citation type="submission" date="2020-01" db="EMBL/GenBank/DDBJ databases">
        <title>Draft genome sequence of Cand. Neptunochlamydia vexilliferae K9.</title>
        <authorList>
            <person name="Schulz F."/>
            <person name="Koestlbacher S."/>
            <person name="Wascher F."/>
            <person name="Pizzetti I."/>
            <person name="Horn M."/>
        </authorList>
    </citation>
    <scope>NUCLEOTIDE SEQUENCE [LARGE SCALE GENOMIC DNA]</scope>
    <source>
        <strain evidence="1 2">K9</strain>
    </source>
</reference>
<comment type="caution">
    <text evidence="1">The sequence shown here is derived from an EMBL/GenBank/DDBJ whole genome shotgun (WGS) entry which is preliminary data.</text>
</comment>
<sequence length="87" mass="9996">MNINSISSPVWVNWKNLSLGMGTVSSITRLAITYLFHIHRHAPIENGRIKEKHKPEKCYTCRLALSLNHVYVSAIEHALDPTFRRLV</sequence>
<name>A0ABS0B083_9BACT</name>
<protein>
    <recommendedName>
        <fullName evidence="3">Transposase</fullName>
    </recommendedName>
</protein>
<organism evidence="1 2">
    <name type="scientific">Candidatus Neptunichlamydia vexilliferae</name>
    <dbReference type="NCBI Taxonomy" id="1651774"/>
    <lineage>
        <taxon>Bacteria</taxon>
        <taxon>Pseudomonadati</taxon>
        <taxon>Chlamydiota</taxon>
        <taxon>Chlamydiia</taxon>
        <taxon>Parachlamydiales</taxon>
        <taxon>Simkaniaceae</taxon>
        <taxon>Candidatus Neptunichlamydia</taxon>
    </lineage>
</organism>
<proteinExistence type="predicted"/>
<evidence type="ECO:0000313" key="1">
    <source>
        <dbReference type="EMBL" id="MBF5059789.1"/>
    </source>
</evidence>
<accession>A0ABS0B083</accession>
<evidence type="ECO:0008006" key="3">
    <source>
        <dbReference type="Google" id="ProtNLM"/>
    </source>
</evidence>
<evidence type="ECO:0000313" key="2">
    <source>
        <dbReference type="Proteomes" id="UP001194714"/>
    </source>
</evidence>
<dbReference type="Proteomes" id="UP001194714">
    <property type="component" value="Unassembled WGS sequence"/>
</dbReference>
<dbReference type="EMBL" id="JAAEJV010000041">
    <property type="protein sequence ID" value="MBF5059789.1"/>
    <property type="molecule type" value="Genomic_DNA"/>
</dbReference>
<gene>
    <name evidence="1" type="ORF">NEPTK9_001307</name>
</gene>